<evidence type="ECO:0000313" key="1">
    <source>
        <dbReference type="Ensembl" id="ENSCVAP00000003640.1"/>
    </source>
</evidence>
<dbReference type="AlphaFoldDB" id="A0A3Q2FHW1"/>
<reference evidence="1" key="1">
    <citation type="submission" date="2025-08" db="UniProtKB">
        <authorList>
            <consortium name="Ensembl"/>
        </authorList>
    </citation>
    <scope>IDENTIFICATION</scope>
</reference>
<organism evidence="1 2">
    <name type="scientific">Cyprinodon variegatus</name>
    <name type="common">Sheepshead minnow</name>
    <dbReference type="NCBI Taxonomy" id="28743"/>
    <lineage>
        <taxon>Eukaryota</taxon>
        <taxon>Metazoa</taxon>
        <taxon>Chordata</taxon>
        <taxon>Craniata</taxon>
        <taxon>Vertebrata</taxon>
        <taxon>Euteleostomi</taxon>
        <taxon>Actinopterygii</taxon>
        <taxon>Neopterygii</taxon>
        <taxon>Teleostei</taxon>
        <taxon>Neoteleostei</taxon>
        <taxon>Acanthomorphata</taxon>
        <taxon>Ovalentaria</taxon>
        <taxon>Atherinomorphae</taxon>
        <taxon>Cyprinodontiformes</taxon>
        <taxon>Cyprinodontidae</taxon>
        <taxon>Cyprinodon</taxon>
    </lineage>
</organism>
<sequence>LFELKKLLGWEAKCLQTWRQSPVLCFFTFFGMTMTGVTENLHRHRCKGIIIFSFRWS</sequence>
<keyword evidence="2" id="KW-1185">Reference proteome</keyword>
<evidence type="ECO:0000313" key="2">
    <source>
        <dbReference type="Proteomes" id="UP000265020"/>
    </source>
</evidence>
<proteinExistence type="predicted"/>
<reference evidence="1" key="2">
    <citation type="submission" date="2025-09" db="UniProtKB">
        <authorList>
            <consortium name="Ensembl"/>
        </authorList>
    </citation>
    <scope>IDENTIFICATION</scope>
</reference>
<dbReference type="Ensembl" id="ENSCVAT00000009697.1">
    <property type="protein sequence ID" value="ENSCVAP00000003640.1"/>
    <property type="gene ID" value="ENSCVAG00000004844.1"/>
</dbReference>
<accession>A0A3Q2FHW1</accession>
<dbReference type="Proteomes" id="UP000265020">
    <property type="component" value="Unassembled WGS sequence"/>
</dbReference>
<name>A0A3Q2FHW1_CYPVA</name>
<protein>
    <submittedName>
        <fullName evidence="1">Uncharacterized protein</fullName>
    </submittedName>
</protein>